<keyword evidence="2" id="KW-1185">Reference proteome</keyword>
<reference evidence="1 2" key="1">
    <citation type="submission" date="2017-06" db="EMBL/GenBank/DDBJ databases">
        <title>Genome sequencing of cyanobaciteial culture collection at National Institute for Environmental Studies (NIES).</title>
        <authorList>
            <person name="Hirose Y."/>
            <person name="Shimura Y."/>
            <person name="Fujisawa T."/>
            <person name="Nakamura Y."/>
            <person name="Kawachi M."/>
        </authorList>
    </citation>
    <scope>NUCLEOTIDE SEQUENCE [LARGE SCALE GENOMIC DNA]</scope>
    <source>
        <strain evidence="1 2">NIES-267</strain>
    </source>
</reference>
<evidence type="ECO:0000313" key="1">
    <source>
        <dbReference type="EMBL" id="BAY87540.1"/>
    </source>
</evidence>
<dbReference type="Proteomes" id="UP000218418">
    <property type="component" value="Chromosome"/>
</dbReference>
<dbReference type="AlphaFoldDB" id="A0A1Z4M246"/>
<dbReference type="OrthoDB" id="454880at2"/>
<sequence length="227" mass="26794">MNELDLKLRELIATALLYPSQSLERQQVLAQVHLLVMKSGKLWREHTSYYNDALQEMWEYCCEHLEEYNPDIKGPIVWLDDELKKRLRRMRDGKYRQQRRFITIKQTEQGVTNNPIDDIVSSPDIQPAIEIWEKTIQWVQEDPDRRLSCICFRKRPEINAQALILRRLPPNTLSWKTIGAEFNLNPHEAKDLPKFYNRKCLPLLREFGLSQGYIEQPSTSSSSAKHT</sequence>
<evidence type="ECO:0008006" key="3">
    <source>
        <dbReference type="Google" id="ProtNLM"/>
    </source>
</evidence>
<accession>A0A1Z4M246</accession>
<gene>
    <name evidence="1" type="ORF">NIES267_70640</name>
</gene>
<dbReference type="EMBL" id="AP018227">
    <property type="protein sequence ID" value="BAY87540.1"/>
    <property type="molecule type" value="Genomic_DNA"/>
</dbReference>
<name>A0A1Z4M246_9CYAN</name>
<proteinExistence type="predicted"/>
<organism evidence="1 2">
    <name type="scientific">Calothrix parasitica NIES-267</name>
    <dbReference type="NCBI Taxonomy" id="1973488"/>
    <lineage>
        <taxon>Bacteria</taxon>
        <taxon>Bacillati</taxon>
        <taxon>Cyanobacteriota</taxon>
        <taxon>Cyanophyceae</taxon>
        <taxon>Nostocales</taxon>
        <taxon>Calotrichaceae</taxon>
        <taxon>Calothrix</taxon>
    </lineage>
</organism>
<evidence type="ECO:0000313" key="2">
    <source>
        <dbReference type="Proteomes" id="UP000218418"/>
    </source>
</evidence>
<protein>
    <recommendedName>
        <fullName evidence="3">Sigma-70 family RNA polymerase sigma factor</fullName>
    </recommendedName>
</protein>